<proteinExistence type="predicted"/>
<keyword evidence="1" id="KW-1133">Transmembrane helix</keyword>
<organism evidence="2 3">
    <name type="scientific">candidate division WOR-1 bacterium DG_54_3</name>
    <dbReference type="NCBI Taxonomy" id="1703775"/>
    <lineage>
        <taxon>Bacteria</taxon>
        <taxon>Bacillati</taxon>
        <taxon>Saganbacteria</taxon>
    </lineage>
</organism>
<evidence type="ECO:0000313" key="2">
    <source>
        <dbReference type="EMBL" id="KPJ63837.1"/>
    </source>
</evidence>
<feature type="transmembrane region" description="Helical" evidence="1">
    <location>
        <begin position="75"/>
        <end position="95"/>
    </location>
</feature>
<name>A0A0S7XMV4_UNCSA</name>
<dbReference type="Pfam" id="PF12822">
    <property type="entry name" value="ECF_trnsprt"/>
    <property type="match status" value="1"/>
</dbReference>
<evidence type="ECO:0000313" key="3">
    <source>
        <dbReference type="Proteomes" id="UP000051861"/>
    </source>
</evidence>
<dbReference type="GO" id="GO:0022857">
    <property type="term" value="F:transmembrane transporter activity"/>
    <property type="evidence" value="ECO:0007669"/>
    <property type="project" value="InterPro"/>
</dbReference>
<reference evidence="2 3" key="1">
    <citation type="journal article" date="2015" name="Microbiome">
        <title>Genomic resolution of linkages in carbon, nitrogen, and sulfur cycling among widespread estuary sediment bacteria.</title>
        <authorList>
            <person name="Baker B.J."/>
            <person name="Lazar C.S."/>
            <person name="Teske A.P."/>
            <person name="Dick G.J."/>
        </authorList>
    </citation>
    <scope>NUCLEOTIDE SEQUENCE [LARGE SCALE GENOMIC DNA]</scope>
    <source>
        <strain evidence="2">DG_54_3</strain>
    </source>
</reference>
<dbReference type="AlphaFoldDB" id="A0A0S7XMV4"/>
<protein>
    <recommendedName>
        <fullName evidence="4">ECF transporter S component</fullName>
    </recommendedName>
</protein>
<sequence>MKLTSKDITLTALFITLGVTIPIVFHQMALAGRVFSPMHIPVLLAGIFVGPVSGLIVGLVCPGMSFLLTGMPPPYAVPLMSLELPVYGISIGILIRVIKVPVLSLLLAMILGRLAFAFGLFFFGLFLSLPYGPKEFIKVSVITGLPGIAIQLILIPLLIEAIQLARK</sequence>
<feature type="transmembrane region" description="Helical" evidence="1">
    <location>
        <begin position="42"/>
        <end position="69"/>
    </location>
</feature>
<keyword evidence="1" id="KW-0472">Membrane</keyword>
<evidence type="ECO:0000256" key="1">
    <source>
        <dbReference type="SAM" id="Phobius"/>
    </source>
</evidence>
<feature type="transmembrane region" description="Helical" evidence="1">
    <location>
        <begin position="139"/>
        <end position="159"/>
    </location>
</feature>
<evidence type="ECO:0008006" key="4">
    <source>
        <dbReference type="Google" id="ProtNLM"/>
    </source>
</evidence>
<gene>
    <name evidence="2" type="ORF">AMJ44_13870</name>
</gene>
<keyword evidence="1" id="KW-0812">Transmembrane</keyword>
<feature type="transmembrane region" description="Helical" evidence="1">
    <location>
        <begin position="12"/>
        <end position="30"/>
    </location>
</feature>
<dbReference type="EMBL" id="LIZX01000216">
    <property type="protein sequence ID" value="KPJ63837.1"/>
    <property type="molecule type" value="Genomic_DNA"/>
</dbReference>
<dbReference type="Proteomes" id="UP000051861">
    <property type="component" value="Unassembled WGS sequence"/>
</dbReference>
<dbReference type="InterPro" id="IPR024529">
    <property type="entry name" value="ECF_trnsprt_substrate-spec"/>
</dbReference>
<dbReference type="PATRIC" id="fig|1703775.3.peg.2123"/>
<accession>A0A0S7XMV4</accession>
<feature type="transmembrane region" description="Helical" evidence="1">
    <location>
        <begin position="102"/>
        <end position="127"/>
    </location>
</feature>
<comment type="caution">
    <text evidence="2">The sequence shown here is derived from an EMBL/GenBank/DDBJ whole genome shotgun (WGS) entry which is preliminary data.</text>
</comment>
<dbReference type="Gene3D" id="1.10.1760.20">
    <property type="match status" value="1"/>
</dbReference>